<dbReference type="EMBL" id="CP021659">
    <property type="protein sequence ID" value="AWK13404.1"/>
    <property type="molecule type" value="Genomic_DNA"/>
</dbReference>
<dbReference type="InterPro" id="IPR036412">
    <property type="entry name" value="HAD-like_sf"/>
</dbReference>
<dbReference type="Pfam" id="PF08282">
    <property type="entry name" value="Hydrolase_3"/>
    <property type="match status" value="1"/>
</dbReference>
<evidence type="ECO:0000256" key="1">
    <source>
        <dbReference type="ARBA" id="ARBA00022723"/>
    </source>
</evidence>
<dbReference type="SFLD" id="SFLDG01144">
    <property type="entry name" value="C2.B.4:_PGP_Like"/>
    <property type="match status" value="1"/>
</dbReference>
<dbReference type="Proteomes" id="UP000261875">
    <property type="component" value="Chromosome"/>
</dbReference>
<protein>
    <submittedName>
        <fullName evidence="3">Sugar-phosphatase</fullName>
    </submittedName>
</protein>
<dbReference type="GO" id="GO:0000287">
    <property type="term" value="F:magnesium ion binding"/>
    <property type="evidence" value="ECO:0007669"/>
    <property type="project" value="TreeGrafter"/>
</dbReference>
<dbReference type="NCBIfam" id="NF007806">
    <property type="entry name" value="PRK10513.1"/>
    <property type="match status" value="1"/>
</dbReference>
<organism evidence="3 4">
    <name type="scientific">Candidatus Fukatsuia symbiotica</name>
    <dbReference type="NCBI Taxonomy" id="1878942"/>
    <lineage>
        <taxon>Bacteria</taxon>
        <taxon>Pseudomonadati</taxon>
        <taxon>Pseudomonadota</taxon>
        <taxon>Gammaproteobacteria</taxon>
        <taxon>Enterobacterales</taxon>
        <taxon>Yersiniaceae</taxon>
        <taxon>Candidatus Fukatsuia</taxon>
    </lineage>
</organism>
<sequence>MAIKLIAIDMDGTLLDPHHTITPAVKQAIKKAQQKGIYVVLATGRSYIGVQKHLCELEMNNGHNYCVTSNGALVQKPATGECISQETLSFEDYLYFEGLARELGVHFHAVDFNSLYTANTDISKYTVHEVSLTGIPLKYCSVNDMDTRSRFPKVMMVDEPELLDRAIARIPAEVSERFTLMKSADHFLEILHKGANKGLGVQVLAEYLGIAQEDVMALGDQANDAAMIEYAGIGIAMGNAIPELKKIAQHITLSNAEDGVAYAIEKYALN</sequence>
<dbReference type="SFLD" id="SFLDS00003">
    <property type="entry name" value="Haloacid_Dehalogenase"/>
    <property type="match status" value="1"/>
</dbReference>
<proteinExistence type="predicted"/>
<dbReference type="Gene3D" id="3.30.1240.10">
    <property type="match status" value="1"/>
</dbReference>
<name>A0A2U8I6B3_9GAMM</name>
<dbReference type="STRING" id="1878942.GCA_900128755_01416"/>
<dbReference type="GO" id="GO:0005829">
    <property type="term" value="C:cytosol"/>
    <property type="evidence" value="ECO:0007669"/>
    <property type="project" value="TreeGrafter"/>
</dbReference>
<evidence type="ECO:0000313" key="4">
    <source>
        <dbReference type="Proteomes" id="UP000261875"/>
    </source>
</evidence>
<dbReference type="RefSeq" id="WP_119797029.1">
    <property type="nucleotide sequence ID" value="NZ_CP021659.1"/>
</dbReference>
<keyword evidence="4" id="KW-1185">Reference proteome</keyword>
<gene>
    <name evidence="3" type="ORF">CCS41_01070</name>
</gene>
<dbReference type="AlphaFoldDB" id="A0A2U8I6B3"/>
<dbReference type="InterPro" id="IPR006379">
    <property type="entry name" value="HAD-SF_hydro_IIB"/>
</dbReference>
<evidence type="ECO:0000313" key="3">
    <source>
        <dbReference type="EMBL" id="AWK13404.1"/>
    </source>
</evidence>
<dbReference type="InterPro" id="IPR023214">
    <property type="entry name" value="HAD_sf"/>
</dbReference>
<keyword evidence="1" id="KW-0479">Metal-binding</keyword>
<dbReference type="PANTHER" id="PTHR10000">
    <property type="entry name" value="PHOSPHOSERINE PHOSPHATASE"/>
    <property type="match status" value="1"/>
</dbReference>
<dbReference type="PROSITE" id="PS01229">
    <property type="entry name" value="COF_2"/>
    <property type="match status" value="1"/>
</dbReference>
<dbReference type="SUPFAM" id="SSF56784">
    <property type="entry name" value="HAD-like"/>
    <property type="match status" value="1"/>
</dbReference>
<reference evidence="3 4" key="1">
    <citation type="submission" date="2017-05" db="EMBL/GenBank/DDBJ databases">
        <title>Genome sequence of Candidatus Fukatsuia symbiotica and Candidatus Hamiltonella defensa from Acyrthosiphon pisum strain 5D.</title>
        <authorList>
            <person name="Patel V.A."/>
            <person name="Chevignon G."/>
            <person name="Russell J.A."/>
            <person name="Oliver K.M."/>
        </authorList>
    </citation>
    <scope>NUCLEOTIDE SEQUENCE [LARGE SCALE GENOMIC DNA]</scope>
    <source>
        <strain evidence="3 4">5D</strain>
    </source>
</reference>
<dbReference type="NCBIfam" id="TIGR01484">
    <property type="entry name" value="HAD-SF-IIB"/>
    <property type="match status" value="1"/>
</dbReference>
<dbReference type="OrthoDB" id="9781413at2"/>
<dbReference type="Gene3D" id="3.40.50.1000">
    <property type="entry name" value="HAD superfamily/HAD-like"/>
    <property type="match status" value="1"/>
</dbReference>
<dbReference type="GO" id="GO:0016791">
    <property type="term" value="F:phosphatase activity"/>
    <property type="evidence" value="ECO:0007669"/>
    <property type="project" value="TreeGrafter"/>
</dbReference>
<dbReference type="PANTHER" id="PTHR10000:SF8">
    <property type="entry name" value="HAD SUPERFAMILY HYDROLASE-LIKE, TYPE 3"/>
    <property type="match status" value="1"/>
</dbReference>
<dbReference type="SFLD" id="SFLDG01140">
    <property type="entry name" value="C2.B:_Phosphomannomutase_and_P"/>
    <property type="match status" value="1"/>
</dbReference>
<evidence type="ECO:0000256" key="2">
    <source>
        <dbReference type="ARBA" id="ARBA00022801"/>
    </source>
</evidence>
<keyword evidence="2" id="KW-0378">Hydrolase</keyword>
<dbReference type="InterPro" id="IPR000150">
    <property type="entry name" value="Cof"/>
</dbReference>
<dbReference type="CDD" id="cd07516">
    <property type="entry name" value="HAD_Pase"/>
    <property type="match status" value="1"/>
</dbReference>
<accession>A0A2U8I6B3</accession>
<dbReference type="KEGG" id="fsm:CCS41_01070"/>
<dbReference type="NCBIfam" id="TIGR00099">
    <property type="entry name" value="Cof-subfamily"/>
    <property type="match status" value="1"/>
</dbReference>